<name>A0A4R2TGI8_9FIRM</name>
<reference evidence="1 2" key="1">
    <citation type="submission" date="2019-03" db="EMBL/GenBank/DDBJ databases">
        <title>Genomic Encyclopedia of Type Strains, Phase IV (KMG-IV): sequencing the most valuable type-strain genomes for metagenomic binning, comparative biology and taxonomic classification.</title>
        <authorList>
            <person name="Goeker M."/>
        </authorList>
    </citation>
    <scope>NUCLEOTIDE SEQUENCE [LARGE SCALE GENOMIC DNA]</scope>
    <source>
        <strain evidence="1 2">DSM 100013</strain>
    </source>
</reference>
<dbReference type="RefSeq" id="WP_165913682.1">
    <property type="nucleotide sequence ID" value="NZ_SLYC01000017.1"/>
</dbReference>
<dbReference type="Proteomes" id="UP000295504">
    <property type="component" value="Unassembled WGS sequence"/>
</dbReference>
<organism evidence="1 2">
    <name type="scientific">Serpentinicella alkaliphila</name>
    <dbReference type="NCBI Taxonomy" id="1734049"/>
    <lineage>
        <taxon>Bacteria</taxon>
        <taxon>Bacillati</taxon>
        <taxon>Bacillota</taxon>
        <taxon>Clostridia</taxon>
        <taxon>Peptostreptococcales</taxon>
        <taxon>Natronincolaceae</taxon>
        <taxon>Serpentinicella</taxon>
    </lineage>
</organism>
<keyword evidence="2" id="KW-1185">Reference proteome</keyword>
<evidence type="ECO:0000313" key="2">
    <source>
        <dbReference type="Proteomes" id="UP000295504"/>
    </source>
</evidence>
<proteinExistence type="predicted"/>
<accession>A0A4R2TGI8</accession>
<dbReference type="EMBL" id="SLYC01000017">
    <property type="protein sequence ID" value="TCQ02281.1"/>
    <property type="molecule type" value="Genomic_DNA"/>
</dbReference>
<comment type="caution">
    <text evidence="1">The sequence shown here is derived from an EMBL/GenBank/DDBJ whole genome shotgun (WGS) entry which is preliminary data.</text>
</comment>
<feature type="non-terminal residue" evidence="1">
    <location>
        <position position="1"/>
    </location>
</feature>
<sequence length="74" mass="8338">PPDWVAYEYSPIIDHRIGPKCTGLSHSEDFIPLDNAELEFATKLTVSNLELWLDSYDNDGVKAVLRLDGYAVDQ</sequence>
<evidence type="ECO:0000313" key="1">
    <source>
        <dbReference type="EMBL" id="TCQ02281.1"/>
    </source>
</evidence>
<protein>
    <submittedName>
        <fullName evidence="1">Uncharacterized protein</fullName>
    </submittedName>
</protein>
<gene>
    <name evidence="1" type="ORF">EDD79_101756</name>
</gene>
<dbReference type="AlphaFoldDB" id="A0A4R2TGI8"/>